<protein>
    <submittedName>
        <fullName evidence="6">GntR family transcriptional regulator</fullName>
    </submittedName>
</protein>
<evidence type="ECO:0000313" key="6">
    <source>
        <dbReference type="EMBL" id="WPB84706.1"/>
    </source>
</evidence>
<evidence type="ECO:0000256" key="2">
    <source>
        <dbReference type="ARBA" id="ARBA00023125"/>
    </source>
</evidence>
<dbReference type="RefSeq" id="WP_318648670.1">
    <property type="nucleotide sequence ID" value="NZ_CP137852.1"/>
</dbReference>
<feature type="region of interest" description="Disordered" evidence="4">
    <location>
        <begin position="1"/>
        <end position="34"/>
    </location>
</feature>
<dbReference type="PANTHER" id="PTHR44846">
    <property type="entry name" value="MANNOSYL-D-GLYCERATE TRANSPORT/METABOLISM SYSTEM REPRESSOR MNGR-RELATED"/>
    <property type="match status" value="1"/>
</dbReference>
<dbReference type="PANTHER" id="PTHR44846:SF17">
    <property type="entry name" value="GNTR-FAMILY TRANSCRIPTIONAL REGULATOR"/>
    <property type="match status" value="1"/>
</dbReference>
<dbReference type="InterPro" id="IPR036388">
    <property type="entry name" value="WH-like_DNA-bd_sf"/>
</dbReference>
<evidence type="ECO:0000256" key="4">
    <source>
        <dbReference type="SAM" id="MobiDB-lite"/>
    </source>
</evidence>
<keyword evidence="2" id="KW-0238">DNA-binding</keyword>
<evidence type="ECO:0000256" key="3">
    <source>
        <dbReference type="ARBA" id="ARBA00023163"/>
    </source>
</evidence>
<evidence type="ECO:0000256" key="1">
    <source>
        <dbReference type="ARBA" id="ARBA00023015"/>
    </source>
</evidence>
<dbReference type="EMBL" id="CP137852">
    <property type="protein sequence ID" value="WPB84706.1"/>
    <property type="molecule type" value="Genomic_DNA"/>
</dbReference>
<feature type="domain" description="HTH gntR-type" evidence="5">
    <location>
        <begin position="31"/>
        <end position="99"/>
    </location>
</feature>
<feature type="compositionally biased region" description="Basic and acidic residues" evidence="4">
    <location>
        <begin position="11"/>
        <end position="23"/>
    </location>
</feature>
<dbReference type="Proteomes" id="UP001305521">
    <property type="component" value="Chromosome"/>
</dbReference>
<dbReference type="SUPFAM" id="SSF46785">
    <property type="entry name" value="Winged helix' DNA-binding domain"/>
    <property type="match status" value="1"/>
</dbReference>
<dbReference type="PRINTS" id="PR00035">
    <property type="entry name" value="HTHGNTR"/>
</dbReference>
<name>A0ABZ0PGE3_9PROT</name>
<proteinExistence type="predicted"/>
<accession>A0ABZ0PGE3</accession>
<dbReference type="Pfam" id="PF07702">
    <property type="entry name" value="UTRA"/>
    <property type="match status" value="1"/>
</dbReference>
<evidence type="ECO:0000313" key="7">
    <source>
        <dbReference type="Proteomes" id="UP001305521"/>
    </source>
</evidence>
<keyword evidence="7" id="KW-1185">Reference proteome</keyword>
<sequence>MQSGGAVTKGDITRGDGTGRRDITNSGADPRPRYRQISDELLAQIRGGQHAIGSMLPTETELCALYGASRHTIREALRLVEEAGLVARRQGSGTTVIAHENRGRFVQDLTSMGGLLQYPEETRLTVLRAREVPASEVPGVPEGETWLRVEGIRRVRLTTAPICFTVVHIPTEYAGVIEEIGQQPSSVYALIERRFGLQLSSVEVDLSAGGVPEAQAALLEVEPGAPALMIRRRYLDQNGRVFEVSEGCHPAPRFTYRATLKREV</sequence>
<dbReference type="SMART" id="SM00345">
    <property type="entry name" value="HTH_GNTR"/>
    <property type="match status" value="1"/>
</dbReference>
<dbReference type="PROSITE" id="PS50949">
    <property type="entry name" value="HTH_GNTR"/>
    <property type="match status" value="1"/>
</dbReference>
<evidence type="ECO:0000259" key="5">
    <source>
        <dbReference type="PROSITE" id="PS50949"/>
    </source>
</evidence>
<dbReference type="Gene3D" id="1.10.10.10">
    <property type="entry name" value="Winged helix-like DNA-binding domain superfamily/Winged helix DNA-binding domain"/>
    <property type="match status" value="1"/>
</dbReference>
<reference evidence="6 7" key="1">
    <citation type="submission" date="2023-11" db="EMBL/GenBank/DDBJ databases">
        <title>Arctic aerobic anoxygenic photoheterotroph Sediminicoccus rosea KRV36 adapts its photosynthesis to long days of polar summer.</title>
        <authorList>
            <person name="Tomasch J."/>
            <person name="Kopejtka K."/>
            <person name="Bily T."/>
            <person name="Gardiner A.T."/>
            <person name="Gardian Z."/>
            <person name="Shivaramu S."/>
            <person name="Koblizek M."/>
            <person name="Engelhardt F."/>
            <person name="Kaftan D."/>
        </authorList>
    </citation>
    <scope>NUCLEOTIDE SEQUENCE [LARGE SCALE GENOMIC DNA]</scope>
    <source>
        <strain evidence="6 7">R-30</strain>
    </source>
</reference>
<dbReference type="CDD" id="cd07377">
    <property type="entry name" value="WHTH_GntR"/>
    <property type="match status" value="1"/>
</dbReference>
<dbReference type="InterPro" id="IPR036390">
    <property type="entry name" value="WH_DNA-bd_sf"/>
</dbReference>
<dbReference type="SMART" id="SM00866">
    <property type="entry name" value="UTRA"/>
    <property type="match status" value="1"/>
</dbReference>
<dbReference type="InterPro" id="IPR050679">
    <property type="entry name" value="Bact_HTH_transcr_reg"/>
</dbReference>
<organism evidence="6 7">
    <name type="scientific">Sediminicoccus rosea</name>
    <dbReference type="NCBI Taxonomy" id="1225128"/>
    <lineage>
        <taxon>Bacteria</taxon>
        <taxon>Pseudomonadati</taxon>
        <taxon>Pseudomonadota</taxon>
        <taxon>Alphaproteobacteria</taxon>
        <taxon>Acetobacterales</taxon>
        <taxon>Roseomonadaceae</taxon>
        <taxon>Sediminicoccus</taxon>
    </lineage>
</organism>
<dbReference type="Pfam" id="PF00392">
    <property type="entry name" value="GntR"/>
    <property type="match status" value="1"/>
</dbReference>
<keyword evidence="3" id="KW-0804">Transcription</keyword>
<dbReference type="InterPro" id="IPR028978">
    <property type="entry name" value="Chorismate_lyase_/UTRA_dom_sf"/>
</dbReference>
<keyword evidence="1" id="KW-0805">Transcription regulation</keyword>
<gene>
    <name evidence="6" type="ORF">R9Z33_21755</name>
</gene>
<dbReference type="Gene3D" id="3.40.1410.10">
    <property type="entry name" value="Chorismate lyase-like"/>
    <property type="match status" value="1"/>
</dbReference>
<dbReference type="SUPFAM" id="SSF64288">
    <property type="entry name" value="Chorismate lyase-like"/>
    <property type="match status" value="1"/>
</dbReference>
<dbReference type="InterPro" id="IPR011663">
    <property type="entry name" value="UTRA"/>
</dbReference>
<dbReference type="InterPro" id="IPR000524">
    <property type="entry name" value="Tscrpt_reg_HTH_GntR"/>
</dbReference>